<dbReference type="EMBL" id="CP158165">
    <property type="protein sequence ID" value="XBV25751.1"/>
    <property type="molecule type" value="Genomic_DNA"/>
</dbReference>
<reference evidence="2" key="1">
    <citation type="submission" date="2024-06" db="EMBL/GenBank/DDBJ databases">
        <title>Kribbella sp. strain HUAS MG21 genome sequences.</title>
        <authorList>
            <person name="Mo P."/>
        </authorList>
    </citation>
    <scope>NUCLEOTIDE SEQUENCE</scope>
    <source>
        <strain evidence="2">HUAS MG21</strain>
    </source>
</reference>
<name>A0AAU7TGX6_9ACTN</name>
<proteinExistence type="predicted"/>
<evidence type="ECO:0008006" key="3">
    <source>
        <dbReference type="Google" id="ProtNLM"/>
    </source>
</evidence>
<feature type="signal peptide" evidence="1">
    <location>
        <begin position="1"/>
        <end position="26"/>
    </location>
</feature>
<dbReference type="RefSeq" id="WP_350278559.1">
    <property type="nucleotide sequence ID" value="NZ_CP158165.1"/>
</dbReference>
<gene>
    <name evidence="2" type="ORF">ABN611_04860</name>
</gene>
<keyword evidence="1" id="KW-0732">Signal</keyword>
<protein>
    <recommendedName>
        <fullName evidence="3">Tachylectin 2 domain-containing protein</fullName>
    </recommendedName>
</protein>
<organism evidence="2">
    <name type="scientific">Kribbella sp. HUAS MG21</name>
    <dbReference type="NCBI Taxonomy" id="3160966"/>
    <lineage>
        <taxon>Bacteria</taxon>
        <taxon>Bacillati</taxon>
        <taxon>Actinomycetota</taxon>
        <taxon>Actinomycetes</taxon>
        <taxon>Propionibacteriales</taxon>
        <taxon>Kribbellaceae</taxon>
        <taxon>Kribbella</taxon>
    </lineage>
</organism>
<accession>A0AAU7TGX6</accession>
<evidence type="ECO:0000256" key="1">
    <source>
        <dbReference type="SAM" id="SignalP"/>
    </source>
</evidence>
<evidence type="ECO:0000313" key="2">
    <source>
        <dbReference type="EMBL" id="XBV25751.1"/>
    </source>
</evidence>
<feature type="chain" id="PRO_5043862780" description="Tachylectin 2 domain-containing protein" evidence="1">
    <location>
        <begin position="27"/>
        <end position="297"/>
    </location>
</feature>
<dbReference type="AlphaFoldDB" id="A0AAU7TGX6"/>
<sequence>MSLRRASAVAAAAVLLGSLATGQAPAAVAAPAAANAACQIPVGSVDAGGDLAHSTITATTPPTARHSTGQHMFTPGVAKLSSTWTYTVLNPVGFYDAAYVVLNSSLYYARYGEDTDGTTINSLHKIGGGWDKFTSIEESFYWGKTFRGAFYGMRNDGVLFRWTDGFKKVSSYPGFSAVKTMTLISETATYDTFLANTKGGALYTIRIPASTPMKPVVKQVRSRTWQGFEHLVADKCGSQSTLLTGIDKDTGSAYLYAVSHANGTSTVIKGLGKVPGTYKDPVYYLNTAEGNAPLFGE</sequence>